<reference evidence="2" key="1">
    <citation type="submission" date="2017-08" db="EMBL/GenBank/DDBJ databases">
        <authorList>
            <person name="Varghese N."/>
            <person name="Submissions S."/>
        </authorList>
    </citation>
    <scope>NUCLEOTIDE SEQUENCE [LARGE SCALE GENOMIC DNA]</scope>
    <source>
        <strain evidence="2">USBA17B2</strain>
    </source>
</reference>
<sequence>MQASVHTFDLGTGAGSVLLDTGRLLPFDPAVFAASGLRHLRPGQRVSVDVTPEDPEAPGAHLTRLWIVGIGEGEAIR</sequence>
<evidence type="ECO:0008006" key="3">
    <source>
        <dbReference type="Google" id="ProtNLM"/>
    </source>
</evidence>
<gene>
    <name evidence="1" type="ORF">SAMN05421879_104243</name>
</gene>
<evidence type="ECO:0000313" key="2">
    <source>
        <dbReference type="Proteomes" id="UP000219688"/>
    </source>
</evidence>
<name>A0A285VPM9_9MICO</name>
<dbReference type="RefSeq" id="WP_097187869.1">
    <property type="nucleotide sequence ID" value="NZ_OBQK01000004.1"/>
</dbReference>
<accession>A0A285VPM9</accession>
<keyword evidence="2" id="KW-1185">Reference proteome</keyword>
<organism evidence="1 2">
    <name type="scientific">Ornithinimicrobium cerasi</name>
    <dbReference type="NCBI Taxonomy" id="2248773"/>
    <lineage>
        <taxon>Bacteria</taxon>
        <taxon>Bacillati</taxon>
        <taxon>Actinomycetota</taxon>
        <taxon>Actinomycetes</taxon>
        <taxon>Micrococcales</taxon>
        <taxon>Ornithinimicrobiaceae</taxon>
        <taxon>Ornithinimicrobium</taxon>
    </lineage>
</organism>
<evidence type="ECO:0000313" key="1">
    <source>
        <dbReference type="EMBL" id="SOC55186.1"/>
    </source>
</evidence>
<protein>
    <recommendedName>
        <fullName evidence="3">Cold shock protein, CspA family</fullName>
    </recommendedName>
</protein>
<proteinExistence type="predicted"/>
<dbReference type="EMBL" id="OBQK01000004">
    <property type="protein sequence ID" value="SOC55186.1"/>
    <property type="molecule type" value="Genomic_DNA"/>
</dbReference>
<dbReference type="AlphaFoldDB" id="A0A285VPM9"/>
<dbReference type="STRING" id="1122622.GCA_000421185_00826"/>
<dbReference type="Proteomes" id="UP000219688">
    <property type="component" value="Unassembled WGS sequence"/>
</dbReference>